<evidence type="ECO:0000256" key="5">
    <source>
        <dbReference type="SAM" id="SignalP"/>
    </source>
</evidence>
<dbReference type="RefSeq" id="WP_344331161.1">
    <property type="nucleotide sequence ID" value="NZ_BAAAKJ010000095.1"/>
</dbReference>
<reference evidence="8 9" key="1">
    <citation type="journal article" date="2019" name="Int. J. Syst. Evol. Microbiol.">
        <title>The Global Catalogue of Microorganisms (GCM) 10K type strain sequencing project: providing services to taxonomists for standard genome sequencing and annotation.</title>
        <authorList>
            <consortium name="The Broad Institute Genomics Platform"/>
            <consortium name="The Broad Institute Genome Sequencing Center for Infectious Disease"/>
            <person name="Wu L."/>
            <person name="Ma J."/>
        </authorList>
    </citation>
    <scope>NUCLEOTIDE SEQUENCE [LARGE SCALE GENOMIC DNA]</scope>
    <source>
        <strain evidence="8 9">JCM 12393</strain>
    </source>
</reference>
<dbReference type="Pfam" id="PF00561">
    <property type="entry name" value="Abhydrolase_1"/>
    <property type="match status" value="1"/>
</dbReference>
<feature type="region of interest" description="Disordered" evidence="4">
    <location>
        <begin position="27"/>
        <end position="59"/>
    </location>
</feature>
<dbReference type="InterPro" id="IPR013595">
    <property type="entry name" value="Pept_S33_TAP-like_C"/>
</dbReference>
<gene>
    <name evidence="8" type="ORF">GCM10009639_18550</name>
</gene>
<name>A0ABN1XWI2_9ACTN</name>
<dbReference type="GO" id="GO:0016787">
    <property type="term" value="F:hydrolase activity"/>
    <property type="evidence" value="ECO:0007669"/>
    <property type="project" value="UniProtKB-KW"/>
</dbReference>
<comment type="similarity">
    <text evidence="1">Belongs to the peptidase S33 family.</text>
</comment>
<protein>
    <submittedName>
        <fullName evidence="8">Alpha/beta fold hydrolase</fullName>
    </submittedName>
</protein>
<dbReference type="InterPro" id="IPR029058">
    <property type="entry name" value="AB_hydrolase_fold"/>
</dbReference>
<evidence type="ECO:0000256" key="3">
    <source>
        <dbReference type="ARBA" id="ARBA00022801"/>
    </source>
</evidence>
<keyword evidence="2 5" id="KW-0732">Signal</keyword>
<evidence type="ECO:0000313" key="8">
    <source>
        <dbReference type="EMBL" id="GAA1390183.1"/>
    </source>
</evidence>
<evidence type="ECO:0000259" key="6">
    <source>
        <dbReference type="Pfam" id="PF00561"/>
    </source>
</evidence>
<feature type="compositionally biased region" description="Low complexity" evidence="4">
    <location>
        <begin position="37"/>
        <end position="59"/>
    </location>
</feature>
<evidence type="ECO:0000256" key="1">
    <source>
        <dbReference type="ARBA" id="ARBA00010088"/>
    </source>
</evidence>
<organism evidence="8 9">
    <name type="scientific">Kitasatospora putterlickiae</name>
    <dbReference type="NCBI Taxonomy" id="221725"/>
    <lineage>
        <taxon>Bacteria</taxon>
        <taxon>Bacillati</taxon>
        <taxon>Actinomycetota</taxon>
        <taxon>Actinomycetes</taxon>
        <taxon>Kitasatosporales</taxon>
        <taxon>Streptomycetaceae</taxon>
        <taxon>Kitasatospora</taxon>
    </lineage>
</organism>
<accession>A0ABN1XWI2</accession>
<keyword evidence="3 8" id="KW-0378">Hydrolase</keyword>
<dbReference type="Proteomes" id="UP001499863">
    <property type="component" value="Unassembled WGS sequence"/>
</dbReference>
<sequence length="544" mass="54966">MHPVVRGAGVLGLAVTLTCGATACQSGPTASSAKVEPSTAASTPAAPATSGPATPPAATATVPALPAALTGQRPAWQACSAPSAAQGGGQAPGAPWECATVKAPLDYAEPTGRTIDLALIRLRTAGAQPRLGSLIYNFGGPGASGVATLPALAQDYADLNSRYDLVGFDPRGVGDSAGVRCLDDAATDAATGVDGSPDDDAEVRALDEAVSAYAAACQSNSGAVLPHVDTVSAARDLELLRQVLGDDRLHYFGFSYGTELGGVYAHLYPKTVGRLVMDAVVDPTQDPVQSSLGQAEGFQHALENFMTACAEQAGEACPTGPGGAEGTGRITTLLQGLDAAPLPADDGRTLTQDLAVTGIAAALYSEASWNALAVGLQEALRAGTGTTLLALADAYQGRDPLGRYSNLSAANRAITCVDDRQRYTAAEVRDQLPAFRQASPVFGDFAAWGLTSCAGWPVPGLTDHPDVSAPGAPPILVVGNTGDPATPYEGARAMASRLGAGVGVTVTLRGQGHGGYDTGNACLKQAVDQYLLDGVVPADGTTCT</sequence>
<proteinExistence type="inferred from homology"/>
<dbReference type="Gene3D" id="3.40.50.1820">
    <property type="entry name" value="alpha/beta hydrolase"/>
    <property type="match status" value="1"/>
</dbReference>
<dbReference type="InterPro" id="IPR000073">
    <property type="entry name" value="AB_hydrolase_1"/>
</dbReference>
<feature type="domain" description="AB hydrolase-1" evidence="6">
    <location>
        <begin position="139"/>
        <end position="312"/>
    </location>
</feature>
<dbReference type="PANTHER" id="PTHR43248">
    <property type="entry name" value="2-SUCCINYL-6-HYDROXY-2,4-CYCLOHEXADIENE-1-CARBOXYLATE SYNTHASE"/>
    <property type="match status" value="1"/>
</dbReference>
<dbReference type="PROSITE" id="PS51257">
    <property type="entry name" value="PROKAR_LIPOPROTEIN"/>
    <property type="match status" value="1"/>
</dbReference>
<comment type="caution">
    <text evidence="8">The sequence shown here is derived from an EMBL/GenBank/DDBJ whole genome shotgun (WGS) entry which is preliminary data.</text>
</comment>
<feature type="signal peptide" evidence="5">
    <location>
        <begin position="1"/>
        <end position="23"/>
    </location>
</feature>
<feature type="chain" id="PRO_5046137033" evidence="5">
    <location>
        <begin position="24"/>
        <end position="544"/>
    </location>
</feature>
<dbReference type="Pfam" id="PF08386">
    <property type="entry name" value="Abhydrolase_4"/>
    <property type="match status" value="1"/>
</dbReference>
<evidence type="ECO:0000313" key="9">
    <source>
        <dbReference type="Proteomes" id="UP001499863"/>
    </source>
</evidence>
<dbReference type="InterPro" id="IPR051601">
    <property type="entry name" value="Serine_prot/Carboxylest_S33"/>
</dbReference>
<evidence type="ECO:0000259" key="7">
    <source>
        <dbReference type="Pfam" id="PF08386"/>
    </source>
</evidence>
<dbReference type="EMBL" id="BAAAKJ010000095">
    <property type="protein sequence ID" value="GAA1390183.1"/>
    <property type="molecule type" value="Genomic_DNA"/>
</dbReference>
<keyword evidence="9" id="KW-1185">Reference proteome</keyword>
<evidence type="ECO:0000256" key="4">
    <source>
        <dbReference type="SAM" id="MobiDB-lite"/>
    </source>
</evidence>
<feature type="domain" description="Peptidase S33 tripeptidyl aminopeptidase-like C-terminal" evidence="7">
    <location>
        <begin position="439"/>
        <end position="543"/>
    </location>
</feature>
<dbReference type="PANTHER" id="PTHR43248:SF29">
    <property type="entry name" value="TRIPEPTIDYL AMINOPEPTIDASE"/>
    <property type="match status" value="1"/>
</dbReference>
<evidence type="ECO:0000256" key="2">
    <source>
        <dbReference type="ARBA" id="ARBA00022729"/>
    </source>
</evidence>
<dbReference type="SUPFAM" id="SSF53474">
    <property type="entry name" value="alpha/beta-Hydrolases"/>
    <property type="match status" value="1"/>
</dbReference>